<dbReference type="NCBIfam" id="NF033634">
    <property type="entry name" value="SLATT_1"/>
    <property type="match status" value="1"/>
</dbReference>
<feature type="domain" description="SMODS and SLOG-associating 2TM effector" evidence="3">
    <location>
        <begin position="7"/>
        <end position="156"/>
    </location>
</feature>
<dbReference type="Proteomes" id="UP000025241">
    <property type="component" value="Chromosome I"/>
</dbReference>
<keyword evidence="1" id="KW-1133">Transmembrane helix</keyword>
<keyword evidence="5" id="KW-1185">Reference proteome</keyword>
<feature type="domain" description="SMODS and SLOG-associating 2TM effector" evidence="2">
    <location>
        <begin position="159"/>
        <end position="281"/>
    </location>
</feature>
<dbReference type="AlphaFoldDB" id="A0A024HMH3"/>
<proteinExistence type="predicted"/>
<feature type="transmembrane region" description="Helical" evidence="1">
    <location>
        <begin position="211"/>
        <end position="228"/>
    </location>
</feature>
<dbReference type="OrthoDB" id="9806639at2"/>
<feature type="transmembrane region" description="Helical" evidence="1">
    <location>
        <begin position="50"/>
        <end position="71"/>
    </location>
</feature>
<protein>
    <submittedName>
        <fullName evidence="4">Anthranilate synthase component I</fullName>
    </submittedName>
</protein>
<evidence type="ECO:0000256" key="1">
    <source>
        <dbReference type="SAM" id="Phobius"/>
    </source>
</evidence>
<feature type="transmembrane region" description="Helical" evidence="1">
    <location>
        <begin position="181"/>
        <end position="205"/>
    </location>
</feature>
<accession>A0A024HMH3</accession>
<keyword evidence="1" id="KW-0812">Transmembrane</keyword>
<dbReference type="EMBL" id="HG322950">
    <property type="protein sequence ID" value="CDF85732.1"/>
    <property type="molecule type" value="Genomic_DNA"/>
</dbReference>
<dbReference type="InterPro" id="IPR041116">
    <property type="entry name" value="SLATT_3"/>
</dbReference>
<feature type="transmembrane region" description="Helical" evidence="1">
    <location>
        <begin position="24"/>
        <end position="44"/>
    </location>
</feature>
<reference evidence="4 5" key="2">
    <citation type="submission" date="2014-05" db="EMBL/GenBank/DDBJ databases">
        <title>Genome sequence of the 3-chlorobenzoate degrading bacterium Pseudomonas knackmussii B13 shows multiple evidence for horizontal gene transfer.</title>
        <authorList>
            <person name="Miyazaki R."/>
            <person name="Bertelli C."/>
            <person name="Falquet L."/>
            <person name="Robinson-Rechavi M."/>
            <person name="Gharib W."/>
            <person name="Roy S."/>
            <person name="Van der Meer J.R."/>
        </authorList>
    </citation>
    <scope>NUCLEOTIDE SEQUENCE [LARGE SCALE GENOMIC DNA]</scope>
    <source>
        <strain evidence="4 5">B13</strain>
    </source>
</reference>
<keyword evidence="1" id="KW-0472">Membrane</keyword>
<organism evidence="4 5">
    <name type="scientific">Pseudomonas knackmussii (strain DSM 6978 / CCUG 54928 / LMG 23759 / B13)</name>
    <dbReference type="NCBI Taxonomy" id="1301098"/>
    <lineage>
        <taxon>Bacteria</taxon>
        <taxon>Pseudomonadati</taxon>
        <taxon>Pseudomonadota</taxon>
        <taxon>Gammaproteobacteria</taxon>
        <taxon>Pseudomonadales</taxon>
        <taxon>Pseudomonadaceae</taxon>
        <taxon>Pseudomonas</taxon>
    </lineage>
</organism>
<dbReference type="Pfam" id="PF18181">
    <property type="entry name" value="SLATT_1"/>
    <property type="match status" value="1"/>
</dbReference>
<evidence type="ECO:0000259" key="2">
    <source>
        <dbReference type="Pfam" id="PF18181"/>
    </source>
</evidence>
<dbReference type="KEGG" id="pkc:PKB_4407"/>
<dbReference type="eggNOG" id="ENOG502ZXJF">
    <property type="taxonomic scope" value="Bacteria"/>
</dbReference>
<gene>
    <name evidence="4" type="ORF">PKB_4407</name>
</gene>
<name>A0A024HMH3_PSEKB</name>
<dbReference type="InterPro" id="IPR040884">
    <property type="entry name" value="SLATT_1"/>
</dbReference>
<reference evidence="4 5" key="1">
    <citation type="submission" date="2013-03" db="EMBL/GenBank/DDBJ databases">
        <authorList>
            <person name="Linke B."/>
        </authorList>
    </citation>
    <scope>NUCLEOTIDE SEQUENCE [LARGE SCALE GENOMIC DNA]</scope>
    <source>
        <strain evidence="4 5">B13</strain>
    </source>
</reference>
<evidence type="ECO:0000259" key="3">
    <source>
        <dbReference type="Pfam" id="PF18184"/>
    </source>
</evidence>
<dbReference type="NCBIfam" id="NF033610">
    <property type="entry name" value="SLATT_3"/>
    <property type="match status" value="1"/>
</dbReference>
<dbReference type="RefSeq" id="WP_043254423.1">
    <property type="nucleotide sequence ID" value="NZ_HG322950.1"/>
</dbReference>
<evidence type="ECO:0000313" key="4">
    <source>
        <dbReference type="EMBL" id="CDF85732.1"/>
    </source>
</evidence>
<evidence type="ECO:0000313" key="5">
    <source>
        <dbReference type="Proteomes" id="UP000025241"/>
    </source>
</evidence>
<dbReference type="HOGENOM" id="CLU_080176_0_0_6"/>
<dbReference type="Pfam" id="PF18184">
    <property type="entry name" value="SLATT_3"/>
    <property type="match status" value="1"/>
</dbReference>
<sequence length="287" mass="32369">MQNTDFPGLYQSADTLSGNAQKHFLGALFSNLLLLVLAALASVINYPHWVAALIQFMLLLLALASSVFLAWKRPEKSWYSGRAVAESIKTMTWRYVSRAEPFDKSDEESRSLLISRLRDVVQQNPGVSNQLISHASAPQVTDTMTQMRAQAFPQRRDTYIEHRINDQLEWYKRKAKFNSAAAKWFFTGLIVANLIALVCAGSKIANPAFQYFPTDIFITVAAGILTWMQAKRFTELSTSYALTANEIALIREDAYGLAEDVELSKFVGDAENAFSREHTQWEARKDN</sequence>